<evidence type="ECO:0000313" key="1">
    <source>
        <dbReference type="EMBL" id="PLQ00254.1"/>
    </source>
</evidence>
<protein>
    <submittedName>
        <fullName evidence="1">Uncharacterized protein</fullName>
    </submittedName>
</protein>
<comment type="caution">
    <text evidence="1">The sequence shown here is derived from an EMBL/GenBank/DDBJ whole genome shotgun (WGS) entry which is preliminary data.</text>
</comment>
<reference evidence="1 2" key="1">
    <citation type="submission" date="2017-12" db="EMBL/GenBank/DDBJ databases">
        <title>Genome sequence of the active heterotrophic nitrifier-denitrifier, Cupriavidus pauculus UM1.</title>
        <authorList>
            <person name="Putonti C."/>
            <person name="Castignetti D."/>
        </authorList>
    </citation>
    <scope>NUCLEOTIDE SEQUENCE [LARGE SCALE GENOMIC DNA]</scope>
    <source>
        <strain evidence="1 2">UM1</strain>
    </source>
</reference>
<proteinExistence type="predicted"/>
<gene>
    <name evidence="1" type="ORF">CYJ10_11365</name>
</gene>
<evidence type="ECO:0000313" key="2">
    <source>
        <dbReference type="Proteomes" id="UP000234341"/>
    </source>
</evidence>
<name>A0A2N5CDG4_9BURK</name>
<dbReference type="AlphaFoldDB" id="A0A2N5CDG4"/>
<accession>A0A2N5CDG4</accession>
<dbReference type="EMBL" id="PJRP01000004">
    <property type="protein sequence ID" value="PLQ00254.1"/>
    <property type="molecule type" value="Genomic_DNA"/>
</dbReference>
<sequence>MRILHFECTNRESKFSTQVAAWRRLAALVLLLAAGFSIAWSAPTDGFKAGSRHAGAIETGTPVSI</sequence>
<organism evidence="1 2">
    <name type="scientific">Cupriavidus pauculus</name>
    <dbReference type="NCBI Taxonomy" id="82633"/>
    <lineage>
        <taxon>Bacteria</taxon>
        <taxon>Pseudomonadati</taxon>
        <taxon>Pseudomonadota</taxon>
        <taxon>Betaproteobacteria</taxon>
        <taxon>Burkholderiales</taxon>
        <taxon>Burkholderiaceae</taxon>
        <taxon>Cupriavidus</taxon>
    </lineage>
</organism>
<dbReference type="Proteomes" id="UP000234341">
    <property type="component" value="Unassembled WGS sequence"/>
</dbReference>